<dbReference type="GO" id="GO:0006355">
    <property type="term" value="P:regulation of DNA-templated transcription"/>
    <property type="evidence" value="ECO:0007669"/>
    <property type="project" value="UniProtKB-UniRule"/>
</dbReference>
<comment type="similarity">
    <text evidence="1">Belongs to the FHY3/FAR1 family.</text>
</comment>
<dbReference type="PANTHER" id="PTHR31669:SF251">
    <property type="entry name" value="PROTEIN FAR1-RELATED SEQUENCE"/>
    <property type="match status" value="1"/>
</dbReference>
<keyword evidence="1" id="KW-0863">Zinc-finger</keyword>
<keyword evidence="3" id="KW-1185">Reference proteome</keyword>
<dbReference type="Proteomes" id="UP000187406">
    <property type="component" value="Unassembled WGS sequence"/>
</dbReference>
<protein>
    <recommendedName>
        <fullName evidence="1">Protein FAR1-RELATED SEQUENCE</fullName>
    </recommendedName>
</protein>
<evidence type="ECO:0000256" key="1">
    <source>
        <dbReference type="RuleBase" id="RU367018"/>
    </source>
</evidence>
<dbReference type="GO" id="GO:0008270">
    <property type="term" value="F:zinc ion binding"/>
    <property type="evidence" value="ECO:0007669"/>
    <property type="project" value="UniProtKB-UniRule"/>
</dbReference>
<gene>
    <name evidence="2" type="ORF">CFOL_v3_26570</name>
</gene>
<name>A0A1Q3CS96_CEPFO</name>
<keyword evidence="1" id="KW-0862">Zinc</keyword>
<sequence>FVEQYDKALLSHREAEEREDFMTMNSNATLRGRTSLERIVGDCYTGEMFKLFQKEFIDSRDCRHKRVNKEGTTKRYKVWLYTDEEWKWYSFVYDESESVTDNVIAGSLRLTDIYASTSFTLWFRSNYKPFLKNIF</sequence>
<accession>A0A1Q3CS96</accession>
<dbReference type="GO" id="GO:0005634">
    <property type="term" value="C:nucleus"/>
    <property type="evidence" value="ECO:0007669"/>
    <property type="project" value="UniProtKB-SubCell"/>
</dbReference>
<keyword evidence="1" id="KW-0539">Nucleus</keyword>
<comment type="subcellular location">
    <subcellularLocation>
        <location evidence="1">Nucleus</location>
    </subcellularLocation>
</comment>
<keyword evidence="1" id="KW-0479">Metal-binding</keyword>
<feature type="non-terminal residue" evidence="2">
    <location>
        <position position="1"/>
    </location>
</feature>
<comment type="caution">
    <text evidence="2">The sequence shown here is derived from an EMBL/GenBank/DDBJ whole genome shotgun (WGS) entry which is preliminary data.</text>
</comment>
<dbReference type="EMBL" id="BDDD01002798">
    <property type="protein sequence ID" value="GAV83119.1"/>
    <property type="molecule type" value="Genomic_DNA"/>
</dbReference>
<dbReference type="InterPro" id="IPR031052">
    <property type="entry name" value="FHY3/FAR1"/>
</dbReference>
<dbReference type="PANTHER" id="PTHR31669">
    <property type="entry name" value="PROTEIN FAR1-RELATED SEQUENCE 10-RELATED"/>
    <property type="match status" value="1"/>
</dbReference>
<organism evidence="2 3">
    <name type="scientific">Cephalotus follicularis</name>
    <name type="common">Albany pitcher plant</name>
    <dbReference type="NCBI Taxonomy" id="3775"/>
    <lineage>
        <taxon>Eukaryota</taxon>
        <taxon>Viridiplantae</taxon>
        <taxon>Streptophyta</taxon>
        <taxon>Embryophyta</taxon>
        <taxon>Tracheophyta</taxon>
        <taxon>Spermatophyta</taxon>
        <taxon>Magnoliopsida</taxon>
        <taxon>eudicotyledons</taxon>
        <taxon>Gunneridae</taxon>
        <taxon>Pentapetalae</taxon>
        <taxon>rosids</taxon>
        <taxon>fabids</taxon>
        <taxon>Oxalidales</taxon>
        <taxon>Cephalotaceae</taxon>
        <taxon>Cephalotus</taxon>
    </lineage>
</organism>
<dbReference type="AlphaFoldDB" id="A0A1Q3CS96"/>
<proteinExistence type="inferred from homology"/>
<dbReference type="InParanoid" id="A0A1Q3CS96"/>
<evidence type="ECO:0000313" key="2">
    <source>
        <dbReference type="EMBL" id="GAV83119.1"/>
    </source>
</evidence>
<comment type="function">
    <text evidence="1">Putative transcription activator involved in regulating light control of development.</text>
</comment>
<evidence type="ECO:0000313" key="3">
    <source>
        <dbReference type="Proteomes" id="UP000187406"/>
    </source>
</evidence>
<dbReference type="OrthoDB" id="1572185at2759"/>
<reference evidence="3" key="1">
    <citation type="submission" date="2016-04" db="EMBL/GenBank/DDBJ databases">
        <title>Cephalotus genome sequencing.</title>
        <authorList>
            <person name="Fukushima K."/>
            <person name="Hasebe M."/>
            <person name="Fang X."/>
        </authorList>
    </citation>
    <scope>NUCLEOTIDE SEQUENCE [LARGE SCALE GENOMIC DNA]</scope>
    <source>
        <strain evidence="3">cv. St1</strain>
    </source>
</reference>